<dbReference type="PROSITE" id="PS51233">
    <property type="entry name" value="VWFD"/>
    <property type="match status" value="2"/>
</dbReference>
<dbReference type="Pfam" id="PF12714">
    <property type="entry name" value="TILa"/>
    <property type="match status" value="1"/>
</dbReference>
<accession>A0A151MJC3</accession>
<dbReference type="Proteomes" id="UP000050525">
    <property type="component" value="Unassembled WGS sequence"/>
</dbReference>
<reference evidence="5 6" key="1">
    <citation type="journal article" date="2012" name="Genome Biol.">
        <title>Sequencing three crocodilian genomes to illuminate the evolution of archosaurs and amniotes.</title>
        <authorList>
            <person name="St John J.A."/>
            <person name="Braun E.L."/>
            <person name="Isberg S.R."/>
            <person name="Miles L.G."/>
            <person name="Chong A.Y."/>
            <person name="Gongora J."/>
            <person name="Dalzell P."/>
            <person name="Moran C."/>
            <person name="Bed'hom B."/>
            <person name="Abzhanov A."/>
            <person name="Burgess S.C."/>
            <person name="Cooksey A.M."/>
            <person name="Castoe T.A."/>
            <person name="Crawford N.G."/>
            <person name="Densmore L.D."/>
            <person name="Drew J.C."/>
            <person name="Edwards S.V."/>
            <person name="Faircloth B.C."/>
            <person name="Fujita M.K."/>
            <person name="Greenwold M.J."/>
            <person name="Hoffmann F.G."/>
            <person name="Howard J.M."/>
            <person name="Iguchi T."/>
            <person name="Janes D.E."/>
            <person name="Khan S.Y."/>
            <person name="Kohno S."/>
            <person name="de Koning A.J."/>
            <person name="Lance S.L."/>
            <person name="McCarthy F.M."/>
            <person name="McCormack J.E."/>
            <person name="Merchant M.E."/>
            <person name="Peterson D.G."/>
            <person name="Pollock D.D."/>
            <person name="Pourmand N."/>
            <person name="Raney B.J."/>
            <person name="Roessler K.A."/>
            <person name="Sanford J.R."/>
            <person name="Sawyer R.H."/>
            <person name="Schmidt C.J."/>
            <person name="Triplett E.W."/>
            <person name="Tuberville T.D."/>
            <person name="Venegas-Anaya M."/>
            <person name="Howard J.T."/>
            <person name="Jarvis E.D."/>
            <person name="Guillette L.J.Jr."/>
            <person name="Glenn T.C."/>
            <person name="Green R.E."/>
            <person name="Ray D.A."/>
        </authorList>
    </citation>
    <scope>NUCLEOTIDE SEQUENCE [LARGE SCALE GENOMIC DNA]</scope>
    <source>
        <strain evidence="5">KSC_2009_1</strain>
    </source>
</reference>
<dbReference type="SMART" id="SM00216">
    <property type="entry name" value="VWD"/>
    <property type="match status" value="2"/>
</dbReference>
<dbReference type="PANTHER" id="PTHR11339:SF244">
    <property type="entry name" value="IGGFC-BINDING PROTEIN"/>
    <property type="match status" value="1"/>
</dbReference>
<feature type="domain" description="VWFD" evidence="4">
    <location>
        <begin position="493"/>
        <end position="668"/>
    </location>
</feature>
<feature type="domain" description="VWFD" evidence="4">
    <location>
        <begin position="108"/>
        <end position="288"/>
    </location>
</feature>
<dbReference type="STRING" id="8496.A0A151MJC3"/>
<comment type="caution">
    <text evidence="5">The sequence shown here is derived from an EMBL/GenBank/DDBJ whole genome shotgun (WGS) entry which is preliminary data.</text>
</comment>
<dbReference type="GO" id="GO:0031012">
    <property type="term" value="C:extracellular matrix"/>
    <property type="evidence" value="ECO:0007669"/>
    <property type="project" value="TreeGrafter"/>
</dbReference>
<keyword evidence="6" id="KW-1185">Reference proteome</keyword>
<proteinExistence type="predicted"/>
<dbReference type="SMART" id="SM00832">
    <property type="entry name" value="C8"/>
    <property type="match status" value="1"/>
</dbReference>
<dbReference type="Pfam" id="PF01826">
    <property type="entry name" value="TIL"/>
    <property type="match status" value="1"/>
</dbReference>
<evidence type="ECO:0000256" key="1">
    <source>
        <dbReference type="ARBA" id="ARBA00023157"/>
    </source>
</evidence>
<dbReference type="InterPro" id="IPR002919">
    <property type="entry name" value="TIL_dom"/>
</dbReference>
<dbReference type="GO" id="GO:0005615">
    <property type="term" value="C:extracellular space"/>
    <property type="evidence" value="ECO:0007669"/>
    <property type="project" value="TreeGrafter"/>
</dbReference>
<dbReference type="EMBL" id="AKHW03006056">
    <property type="protein sequence ID" value="KYO24638.1"/>
    <property type="molecule type" value="Genomic_DNA"/>
</dbReference>
<dbReference type="eggNOG" id="KOG1216">
    <property type="taxonomic scope" value="Eukaryota"/>
</dbReference>
<protein>
    <submittedName>
        <fullName evidence="5">IgGFc-binding protein-like</fullName>
    </submittedName>
</protein>
<evidence type="ECO:0000313" key="6">
    <source>
        <dbReference type="Proteomes" id="UP000050525"/>
    </source>
</evidence>
<dbReference type="InterPro" id="IPR036084">
    <property type="entry name" value="Ser_inhib-like_sf"/>
</dbReference>
<keyword evidence="1" id="KW-1015">Disulfide bond</keyword>
<dbReference type="InterPro" id="IPR001846">
    <property type="entry name" value="VWF_type-D"/>
</dbReference>
<dbReference type="InterPro" id="IPR025615">
    <property type="entry name" value="TILa_dom"/>
</dbReference>
<organism evidence="5 6">
    <name type="scientific">Alligator mississippiensis</name>
    <name type="common">American alligator</name>
    <dbReference type="NCBI Taxonomy" id="8496"/>
    <lineage>
        <taxon>Eukaryota</taxon>
        <taxon>Metazoa</taxon>
        <taxon>Chordata</taxon>
        <taxon>Craniata</taxon>
        <taxon>Vertebrata</taxon>
        <taxon>Euteleostomi</taxon>
        <taxon>Archelosauria</taxon>
        <taxon>Archosauria</taxon>
        <taxon>Crocodylia</taxon>
        <taxon>Alligatoridae</taxon>
        <taxon>Alligatorinae</taxon>
        <taxon>Alligator</taxon>
    </lineage>
</organism>
<dbReference type="FunFam" id="2.10.25.10:FF:000055">
    <property type="entry name" value="alpha-tectorin isoform X1"/>
    <property type="match status" value="1"/>
</dbReference>
<evidence type="ECO:0000313" key="5">
    <source>
        <dbReference type="EMBL" id="KYO24638.1"/>
    </source>
</evidence>
<dbReference type="SUPFAM" id="SSF57567">
    <property type="entry name" value="Serine protease inhibitors"/>
    <property type="match status" value="1"/>
</dbReference>
<dbReference type="InterPro" id="IPR014853">
    <property type="entry name" value="VWF/SSPO/ZAN-like_Cys-rich_dom"/>
</dbReference>
<dbReference type="AlphaFoldDB" id="A0A151MJC3"/>
<evidence type="ECO:0000256" key="3">
    <source>
        <dbReference type="SAM" id="MobiDB-lite"/>
    </source>
</evidence>
<dbReference type="Pfam" id="PF08742">
    <property type="entry name" value="C8"/>
    <property type="match status" value="1"/>
</dbReference>
<evidence type="ECO:0000259" key="4">
    <source>
        <dbReference type="PROSITE" id="PS51233"/>
    </source>
</evidence>
<keyword evidence="2" id="KW-0325">Glycoprotein</keyword>
<dbReference type="PANTHER" id="PTHR11339">
    <property type="entry name" value="EXTRACELLULAR MATRIX GLYCOPROTEIN RELATED"/>
    <property type="match status" value="1"/>
</dbReference>
<dbReference type="InterPro" id="IPR050780">
    <property type="entry name" value="Mucin_vWF_Thrombospondin_sf"/>
</dbReference>
<feature type="region of interest" description="Disordered" evidence="3">
    <location>
        <begin position="1"/>
        <end position="23"/>
    </location>
</feature>
<dbReference type="Gene3D" id="2.10.25.10">
    <property type="entry name" value="Laminin"/>
    <property type="match status" value="1"/>
</dbReference>
<dbReference type="Pfam" id="PF00094">
    <property type="entry name" value="VWD"/>
    <property type="match status" value="2"/>
</dbReference>
<name>A0A151MJC3_ALLMI</name>
<gene>
    <name evidence="5" type="ORF">Y1Q_0021922</name>
</gene>
<evidence type="ECO:0000256" key="2">
    <source>
        <dbReference type="ARBA" id="ARBA00023180"/>
    </source>
</evidence>
<sequence>MSECLPPTRPDRAPVPPQRWLQDPLPVPVQPRPSWEVPQGTSSYSWEAEVATVTQDLRLRASSWLCFCSPIRADPPRQLCLPRTIMVPGLRLLLLACLTALCGAQRDGTCSVTGNSHYLTFDGHRFTFQGSCWYQLAGACGGVRPGLADFRVLIRGDPNAYYDGSFIWAVEVQLGGLDVLMTKESPREVMVNGALSTLPFISKDGSMSVSRQGLNGIIQTPSGLTITFDWSSWVAVTAPAAYAGTLCGLCGNFNGDPGDDLSCRDGTAASDPLTFGESWKEKEVEECSEFENEECSDHNLERKQKGDKEGCGILVDEGGPFQACHSHIDPKGYFQDCVLDYCLYRDQEQTCSIVASYAMACQVAGVTLQSWRTSNHCLLPCPLHSHYELCARTCEAPCPGLGTPVGCSTTCQEGCYCDSGYAANGADCVPREACSCFYGGRRLEAGETVVAADCSETCTCSSTRGLACEAWGCPPGQICVHQAGAPTCISEDGQCRLAPGTQFTSFDGAVGPAPSRGAYVMASLCNTSTPSWFRVVVHARGPEAPTWAPGVVVHGFFGDSVITLRRDNKAWVNGRLAPLPAQVSDAVSVSESKGKVTITQNSGVRVQLSSNGDVTVTVARGLASQLCAACGDFDGDASDDLQLPGGRIAGTITEVIQAWRAPDFSACMA</sequence>
<dbReference type="CDD" id="cd19941">
    <property type="entry name" value="TIL"/>
    <property type="match status" value="1"/>
</dbReference>